<evidence type="ECO:0000259" key="7">
    <source>
        <dbReference type="Pfam" id="PF23139"/>
    </source>
</evidence>
<keyword evidence="3" id="KW-0238">DNA-binding</keyword>
<dbReference type="Pfam" id="PF14490">
    <property type="entry name" value="HHH_RecD2"/>
    <property type="match status" value="1"/>
</dbReference>
<dbReference type="HAMAP" id="MF_01488">
    <property type="entry name" value="RecD2"/>
    <property type="match status" value="1"/>
</dbReference>
<keyword evidence="3" id="KW-0378">Hydrolase</keyword>
<evidence type="ECO:0000313" key="10">
    <source>
        <dbReference type="Proteomes" id="UP000247790"/>
    </source>
</evidence>
<evidence type="ECO:0000259" key="4">
    <source>
        <dbReference type="Pfam" id="PF13538"/>
    </source>
</evidence>
<feature type="binding site" evidence="3">
    <location>
        <begin position="352"/>
        <end position="356"/>
    </location>
    <ligand>
        <name>ATP</name>
        <dbReference type="ChEBI" id="CHEBI:30616"/>
    </ligand>
</feature>
<dbReference type="CDD" id="cd18809">
    <property type="entry name" value="SF1_C_RecD"/>
    <property type="match status" value="1"/>
</dbReference>
<dbReference type="PANTHER" id="PTHR43788">
    <property type="entry name" value="DNA2/NAM7 HELICASE FAMILY MEMBER"/>
    <property type="match status" value="1"/>
</dbReference>
<feature type="domain" description="ATP-dependent RecD2 DNA helicase SH3" evidence="6">
    <location>
        <begin position="563"/>
        <end position="620"/>
    </location>
</feature>
<keyword evidence="3" id="KW-0347">Helicase</keyword>
<evidence type="ECO:0000256" key="3">
    <source>
        <dbReference type="HAMAP-Rule" id="MF_01488"/>
    </source>
</evidence>
<comment type="catalytic activity">
    <reaction evidence="3">
        <text>ATP + H2O = ADP + phosphate + H(+)</text>
        <dbReference type="Rhea" id="RHEA:13065"/>
        <dbReference type="ChEBI" id="CHEBI:15377"/>
        <dbReference type="ChEBI" id="CHEBI:15378"/>
        <dbReference type="ChEBI" id="CHEBI:30616"/>
        <dbReference type="ChEBI" id="CHEBI:43474"/>
        <dbReference type="ChEBI" id="CHEBI:456216"/>
        <dbReference type="EC" id="5.6.2.3"/>
    </reaction>
</comment>
<evidence type="ECO:0000259" key="5">
    <source>
        <dbReference type="Pfam" id="PF14490"/>
    </source>
</evidence>
<dbReference type="InterPro" id="IPR027417">
    <property type="entry name" value="P-loop_NTPase"/>
</dbReference>
<accession>A0A2V4VAY6</accession>
<dbReference type="InterPro" id="IPR055446">
    <property type="entry name" value="RecD2_N_OB"/>
</dbReference>
<reference evidence="8 10" key="1">
    <citation type="submission" date="2018-06" db="EMBL/GenBank/DDBJ databases">
        <title>Genomic Encyclopedia of Type Strains, Phase III (KMG-III): the genomes of soil and plant-associated and newly described type strains.</title>
        <authorList>
            <person name="Whitman W."/>
        </authorList>
    </citation>
    <scope>NUCLEOTIDE SEQUENCE [LARGE SCALE GENOMIC DNA]</scope>
    <source>
        <strain evidence="8 10">CECT 7022</strain>
    </source>
</reference>
<dbReference type="InterPro" id="IPR010994">
    <property type="entry name" value="RuvA_2-like"/>
</dbReference>
<sequence length="747" mass="83848">MENRALESSTGHIVYYRYPRDGNLTEENDFGIAQWLPEDSNGAFTIKGSLFGMHKNERIRVHGTWETHSKHGKQFLVSHWERPLPETKDQIVSFLSSKFVKGCGKKKAELIVQKLGEQTLERIMNEGVVCLTGIKGIGPKNAVKIADSIKGNFEIQQMMMALLPYGISADTITKMYKQWGAECVDIVRRNPYKLTEIRLIGFLKADEIAMAIGVSPDSPYRLNAALQYVLNDMCYSGGHCFVRKDELMNRIRALLNGVPEQDILTELQLMSAHEQVIWEEDKVYPKHLFVYEKKLAYKLACMANRGGGAMPFLDQMIREYQLQQGIVLAEKQREAIRELFIQQLVIVTGNPGTGKTTVVKAMIDIYRRHYPDSAIGLCAPTGRAARKLGELTGLESSTIHVMLGFRPGAEPEYGDEMPLPFDLIFTDEVSMKDLQLAYHLFQAIGPNTKVVLIGDSDQLPSVGPGNVLHDLISAGIPHVRLTEIFRQARESQIIMNAHRINRGEQVVMDKSKDDFFFIEQSDPKRIAHLVVLSVLRFMDKGYKLEDILVLSPMKKGIIGTEELNNALQGAVNPPAEDKAELTAVGRVYRQGDKVIQVRNDYKKKVLNGDIGVVVGTAFVEDEEGEETNEIGLACQFQGKTIVYSRHELKDLLLAYAITIHKAQGGQAPVVIMPVSSTHYVMLARNLIYTGLTRAERVCAMIGTRKALHVAISNNKLVQRNTGLKERIEHNLRVYQHDQGVKKHVNLS</sequence>
<dbReference type="Proteomes" id="UP000509327">
    <property type="component" value="Chromosome"/>
</dbReference>
<dbReference type="SUPFAM" id="SSF52540">
    <property type="entry name" value="P-loop containing nucleoside triphosphate hydrolases"/>
    <property type="match status" value="2"/>
</dbReference>
<dbReference type="PANTHER" id="PTHR43788:SF6">
    <property type="entry name" value="DNA HELICASE B"/>
    <property type="match status" value="1"/>
</dbReference>
<dbReference type="InterPro" id="IPR029493">
    <property type="entry name" value="RecD2-like_HHH"/>
</dbReference>
<protein>
    <recommendedName>
        <fullName evidence="3">ATP-dependent RecD2 DNA helicase</fullName>
        <ecNumber evidence="3">5.6.2.3</ecNumber>
    </recommendedName>
    <alternativeName>
        <fullName evidence="3">DNA 5'-3' helicase subunit RecD2</fullName>
    </alternativeName>
</protein>
<dbReference type="Pfam" id="PF23139">
    <property type="entry name" value="OB_YrrC"/>
    <property type="match status" value="1"/>
</dbReference>
<dbReference type="GO" id="GO:0043139">
    <property type="term" value="F:5'-3' DNA helicase activity"/>
    <property type="evidence" value="ECO:0007669"/>
    <property type="project" value="UniProtKB-UniRule"/>
</dbReference>
<reference evidence="9 11" key="2">
    <citation type="submission" date="2020-06" db="EMBL/GenBank/DDBJ databases">
        <title>Complete genome of Paenibacillus barcinonensis KACC11450.</title>
        <authorList>
            <person name="Kim M."/>
            <person name="Park Y.-J."/>
            <person name="Shin J.-H."/>
        </authorList>
    </citation>
    <scope>NUCLEOTIDE SEQUENCE [LARGE SCALE GENOMIC DNA]</scope>
    <source>
        <strain evidence="9 11">KACC11450</strain>
    </source>
</reference>
<dbReference type="Gene3D" id="1.10.10.2220">
    <property type="match status" value="1"/>
</dbReference>
<evidence type="ECO:0000256" key="2">
    <source>
        <dbReference type="ARBA" id="ARBA00022840"/>
    </source>
</evidence>
<dbReference type="Pfam" id="PF13604">
    <property type="entry name" value="AAA_30"/>
    <property type="match status" value="1"/>
</dbReference>
<feature type="domain" description="UvrD-like helicase C-terminal" evidence="4">
    <location>
        <begin position="653"/>
        <end position="698"/>
    </location>
</feature>
<dbReference type="GO" id="GO:0017116">
    <property type="term" value="F:single-stranded DNA helicase activity"/>
    <property type="evidence" value="ECO:0007669"/>
    <property type="project" value="TreeGrafter"/>
</dbReference>
<dbReference type="RefSeq" id="WP_110896854.1">
    <property type="nucleotide sequence ID" value="NZ_CP054614.1"/>
</dbReference>
<dbReference type="Gene3D" id="1.10.150.20">
    <property type="entry name" value="5' to 3' exonuclease, C-terminal subdomain"/>
    <property type="match status" value="1"/>
</dbReference>
<dbReference type="Proteomes" id="UP000247790">
    <property type="component" value="Unassembled WGS sequence"/>
</dbReference>
<dbReference type="GO" id="GO:0016787">
    <property type="term" value="F:hydrolase activity"/>
    <property type="evidence" value="ECO:0007669"/>
    <property type="project" value="UniProtKB-KW"/>
</dbReference>
<dbReference type="InterPro" id="IPR006345">
    <property type="entry name" value="RecD2"/>
</dbReference>
<dbReference type="OrthoDB" id="9803432at2"/>
<keyword evidence="2 3" id="KW-0067">ATP-binding</keyword>
<dbReference type="SUPFAM" id="SSF47781">
    <property type="entry name" value="RuvA domain 2-like"/>
    <property type="match status" value="1"/>
</dbReference>
<feature type="domain" description="ATP-dependent RecD2 DNA helicase OB-fold" evidence="7">
    <location>
        <begin position="26"/>
        <end position="85"/>
    </location>
</feature>
<dbReference type="EMBL" id="CP054614">
    <property type="protein sequence ID" value="QKS55566.1"/>
    <property type="molecule type" value="Genomic_DNA"/>
</dbReference>
<dbReference type="EMBL" id="QJSW01000006">
    <property type="protein sequence ID" value="PYE49357.1"/>
    <property type="molecule type" value="Genomic_DNA"/>
</dbReference>
<organism evidence="8 10">
    <name type="scientific">Paenibacillus barcinonensis</name>
    <dbReference type="NCBI Taxonomy" id="198119"/>
    <lineage>
        <taxon>Bacteria</taxon>
        <taxon>Bacillati</taxon>
        <taxon>Bacillota</taxon>
        <taxon>Bacilli</taxon>
        <taxon>Bacillales</taxon>
        <taxon>Paenibacillaceae</taxon>
        <taxon>Paenibacillus</taxon>
    </lineage>
</organism>
<evidence type="ECO:0000313" key="8">
    <source>
        <dbReference type="EMBL" id="PYE49357.1"/>
    </source>
</evidence>
<dbReference type="InterPro" id="IPR041451">
    <property type="entry name" value="RecD2_SH13"/>
</dbReference>
<evidence type="ECO:0000259" key="6">
    <source>
        <dbReference type="Pfam" id="PF18335"/>
    </source>
</evidence>
<dbReference type="Pfam" id="PF18335">
    <property type="entry name" value="SH3_13"/>
    <property type="match status" value="1"/>
</dbReference>
<evidence type="ECO:0000256" key="1">
    <source>
        <dbReference type="ARBA" id="ARBA00022741"/>
    </source>
</evidence>
<keyword evidence="11" id="KW-1185">Reference proteome</keyword>
<dbReference type="InterPro" id="IPR050534">
    <property type="entry name" value="Coronavir_polyprotein_1ab"/>
</dbReference>
<evidence type="ECO:0000313" key="11">
    <source>
        <dbReference type="Proteomes" id="UP000509327"/>
    </source>
</evidence>
<dbReference type="EC" id="5.6.2.3" evidence="3"/>
<gene>
    <name evidence="3" type="primary">recD2</name>
    <name evidence="8" type="ORF">DFQ00_106343</name>
    <name evidence="9" type="ORF">HUB98_04025</name>
</gene>
<dbReference type="CDD" id="cd17933">
    <property type="entry name" value="DEXSc_RecD-like"/>
    <property type="match status" value="1"/>
</dbReference>
<keyword evidence="3" id="KW-0413">Isomerase</keyword>
<feature type="domain" description="ATP-dependent RecD2 DNA helicase-like helix-hairpin-helix" evidence="5">
    <location>
        <begin position="153"/>
        <end position="241"/>
    </location>
</feature>
<evidence type="ECO:0000313" key="9">
    <source>
        <dbReference type="EMBL" id="QKS55566.1"/>
    </source>
</evidence>
<dbReference type="GO" id="GO:0003677">
    <property type="term" value="F:DNA binding"/>
    <property type="evidence" value="ECO:0007669"/>
    <property type="project" value="UniProtKB-UniRule"/>
</dbReference>
<dbReference type="GO" id="GO:0009338">
    <property type="term" value="C:exodeoxyribonuclease V complex"/>
    <property type="evidence" value="ECO:0007669"/>
    <property type="project" value="TreeGrafter"/>
</dbReference>
<comment type="function">
    <text evidence="3">DNA-dependent ATPase and ATP-dependent 5'-3' DNA helicase. Has no activity on blunt DNA or DNA with 3'-overhangs, requires at least 10 bases of 5'-ssDNA for helicase activity.</text>
</comment>
<dbReference type="InterPro" id="IPR027785">
    <property type="entry name" value="UvrD-like_helicase_C"/>
</dbReference>
<comment type="similarity">
    <text evidence="3">Belongs to the RecD family. RecD2 subfamily.</text>
</comment>
<dbReference type="Gene3D" id="2.30.30.940">
    <property type="match status" value="1"/>
</dbReference>
<name>A0A2V4VAY6_PAEBA</name>
<dbReference type="GO" id="GO:0005524">
    <property type="term" value="F:ATP binding"/>
    <property type="evidence" value="ECO:0007669"/>
    <property type="project" value="UniProtKB-UniRule"/>
</dbReference>
<dbReference type="AlphaFoldDB" id="A0A2V4VAY6"/>
<proteinExistence type="inferred from homology"/>
<dbReference type="Pfam" id="PF13538">
    <property type="entry name" value="UvrD_C_2"/>
    <property type="match status" value="1"/>
</dbReference>
<dbReference type="GO" id="GO:0006310">
    <property type="term" value="P:DNA recombination"/>
    <property type="evidence" value="ECO:0007669"/>
    <property type="project" value="InterPro"/>
</dbReference>
<dbReference type="Gene3D" id="3.40.50.300">
    <property type="entry name" value="P-loop containing nucleotide triphosphate hydrolases"/>
    <property type="match status" value="2"/>
</dbReference>
<dbReference type="NCBIfam" id="TIGR01448">
    <property type="entry name" value="recD_rel"/>
    <property type="match status" value="1"/>
</dbReference>
<keyword evidence="1 3" id="KW-0547">Nucleotide-binding</keyword>